<comment type="subcellular location">
    <subcellularLocation>
        <location evidence="1 7">Cell membrane</location>
        <topology evidence="1 7">Multi-pass membrane protein</topology>
    </subcellularLocation>
</comment>
<evidence type="ECO:0000256" key="6">
    <source>
        <dbReference type="ARBA" id="ARBA00023136"/>
    </source>
</evidence>
<name>A0ABS6K7Z3_9FIRM</name>
<dbReference type="SUPFAM" id="SSF161098">
    <property type="entry name" value="MetI-like"/>
    <property type="match status" value="1"/>
</dbReference>
<dbReference type="Gene3D" id="1.10.3720.10">
    <property type="entry name" value="MetI-like"/>
    <property type="match status" value="1"/>
</dbReference>
<gene>
    <name evidence="9" type="ORF">KTH90_11410</name>
</gene>
<protein>
    <submittedName>
        <fullName evidence="9">Carbohydrate ABC transporter permease</fullName>
    </submittedName>
</protein>
<dbReference type="InterPro" id="IPR035906">
    <property type="entry name" value="MetI-like_sf"/>
</dbReference>
<comment type="similarity">
    <text evidence="7">Belongs to the binding-protein-dependent transport system permease family.</text>
</comment>
<sequence>MRKKLTFLFLLTLSSVVFLPLIIMAGSSFMGTPEILKHYGAVLVGIGVSVEFSPIPQFPTLKAYLELLFDSPGFYVMFWNSCKQVFGILAGECLVSIPAAWAFGRFEFPGRKSLFTLYMILMIMPFQVTMVSSYLVLDKLSMMDTHWAIIMPGIFSTFPVFIMTKFFRSIPRSFIEAAKIDGAGEIAIFLKIGLPLGLPGILSAMILGFLEYWNAMEQPLAFLKTKTLWPMSLYLPNITTEQLSVAFSASIVMMAPALMLFLWGQSYLEQGIEASGLKE</sequence>
<dbReference type="PROSITE" id="PS50928">
    <property type="entry name" value="ABC_TM1"/>
    <property type="match status" value="1"/>
</dbReference>
<comment type="caution">
    <text evidence="9">The sequence shown here is derived from an EMBL/GenBank/DDBJ whole genome shotgun (WGS) entry which is preliminary data.</text>
</comment>
<feature type="transmembrane region" description="Helical" evidence="7">
    <location>
        <begin position="147"/>
        <end position="167"/>
    </location>
</feature>
<evidence type="ECO:0000256" key="5">
    <source>
        <dbReference type="ARBA" id="ARBA00022989"/>
    </source>
</evidence>
<feature type="domain" description="ABC transmembrane type-1" evidence="8">
    <location>
        <begin position="78"/>
        <end position="264"/>
    </location>
</feature>
<evidence type="ECO:0000256" key="1">
    <source>
        <dbReference type="ARBA" id="ARBA00004651"/>
    </source>
</evidence>
<feature type="transmembrane region" description="Helical" evidence="7">
    <location>
        <begin position="188"/>
        <end position="210"/>
    </location>
</feature>
<keyword evidence="3" id="KW-1003">Cell membrane</keyword>
<dbReference type="EMBL" id="JAHQCX010000006">
    <property type="protein sequence ID" value="MBU9726622.1"/>
    <property type="molecule type" value="Genomic_DNA"/>
</dbReference>
<dbReference type="InterPro" id="IPR000515">
    <property type="entry name" value="MetI-like"/>
</dbReference>
<keyword evidence="4 7" id="KW-0812">Transmembrane</keyword>
<evidence type="ECO:0000313" key="10">
    <source>
        <dbReference type="Proteomes" id="UP001314681"/>
    </source>
</evidence>
<organism evidence="9 10">
    <name type="scientific">Diplocloster modestus</name>
    <dbReference type="NCBI Taxonomy" id="2850322"/>
    <lineage>
        <taxon>Bacteria</taxon>
        <taxon>Bacillati</taxon>
        <taxon>Bacillota</taxon>
        <taxon>Clostridia</taxon>
        <taxon>Lachnospirales</taxon>
        <taxon>Lachnospiraceae</taxon>
        <taxon>Diplocloster</taxon>
    </lineage>
</organism>
<evidence type="ECO:0000256" key="3">
    <source>
        <dbReference type="ARBA" id="ARBA00022475"/>
    </source>
</evidence>
<evidence type="ECO:0000256" key="4">
    <source>
        <dbReference type="ARBA" id="ARBA00022692"/>
    </source>
</evidence>
<feature type="transmembrane region" description="Helical" evidence="7">
    <location>
        <begin position="115"/>
        <end position="135"/>
    </location>
</feature>
<reference evidence="9 10" key="1">
    <citation type="submission" date="2021-06" db="EMBL/GenBank/DDBJ databases">
        <title>Description of novel taxa of the family Lachnospiraceae.</title>
        <authorList>
            <person name="Chaplin A.V."/>
            <person name="Sokolova S.R."/>
            <person name="Pikina A.P."/>
            <person name="Korzhanova M."/>
            <person name="Belova V."/>
            <person name="Korostin D."/>
            <person name="Efimov B.A."/>
        </authorList>
    </citation>
    <scope>NUCLEOTIDE SEQUENCE [LARGE SCALE GENOMIC DNA]</scope>
    <source>
        <strain evidence="9 10">ASD4241</strain>
    </source>
</reference>
<proteinExistence type="inferred from homology"/>
<keyword evidence="10" id="KW-1185">Reference proteome</keyword>
<accession>A0ABS6K7Z3</accession>
<dbReference type="Pfam" id="PF00528">
    <property type="entry name" value="BPD_transp_1"/>
    <property type="match status" value="1"/>
</dbReference>
<keyword evidence="5 7" id="KW-1133">Transmembrane helix</keyword>
<evidence type="ECO:0000256" key="7">
    <source>
        <dbReference type="RuleBase" id="RU363032"/>
    </source>
</evidence>
<dbReference type="PANTHER" id="PTHR43744:SF8">
    <property type="entry name" value="SN-GLYCEROL-3-PHOSPHATE TRANSPORT SYSTEM PERMEASE PROTEIN UGPE"/>
    <property type="match status" value="1"/>
</dbReference>
<feature type="transmembrane region" description="Helical" evidence="7">
    <location>
        <begin position="243"/>
        <end position="263"/>
    </location>
</feature>
<keyword evidence="6 7" id="KW-0472">Membrane</keyword>
<dbReference type="RefSeq" id="WP_158352534.1">
    <property type="nucleotide sequence ID" value="NZ_JAHQCX010000006.1"/>
</dbReference>
<keyword evidence="2 7" id="KW-0813">Transport</keyword>
<evidence type="ECO:0000256" key="2">
    <source>
        <dbReference type="ARBA" id="ARBA00022448"/>
    </source>
</evidence>
<dbReference type="PANTHER" id="PTHR43744">
    <property type="entry name" value="ABC TRANSPORTER PERMEASE PROTEIN MG189-RELATED-RELATED"/>
    <property type="match status" value="1"/>
</dbReference>
<dbReference type="CDD" id="cd06261">
    <property type="entry name" value="TM_PBP2"/>
    <property type="match status" value="1"/>
</dbReference>
<dbReference type="Proteomes" id="UP001314681">
    <property type="component" value="Unassembled WGS sequence"/>
</dbReference>
<feature type="transmembrane region" description="Helical" evidence="7">
    <location>
        <begin position="85"/>
        <end position="103"/>
    </location>
</feature>
<evidence type="ECO:0000313" key="9">
    <source>
        <dbReference type="EMBL" id="MBU9726622.1"/>
    </source>
</evidence>
<evidence type="ECO:0000259" key="8">
    <source>
        <dbReference type="PROSITE" id="PS50928"/>
    </source>
</evidence>